<dbReference type="Proteomes" id="UP000012099">
    <property type="component" value="Unassembled WGS sequence"/>
</dbReference>
<accession>A0ABP2TF53</accession>
<keyword evidence="2" id="KW-1185">Reference proteome</keyword>
<proteinExistence type="predicted"/>
<dbReference type="EMBL" id="AHMH02000005">
    <property type="protein sequence ID" value="EMN02829.1"/>
    <property type="molecule type" value="Genomic_DNA"/>
</dbReference>
<sequence>MKLKKKYCIKFLLCNLLTGVESAVWRSRIRPYFLSLNSYYNY</sequence>
<reference evidence="1 2" key="1">
    <citation type="submission" date="2013-01" db="EMBL/GenBank/DDBJ databases">
        <authorList>
            <person name="Harkins D.M."/>
            <person name="Durkin A.S."/>
            <person name="Brinkac L.M."/>
            <person name="Haft D.H."/>
            <person name="Selengut J.D."/>
            <person name="Sanka R."/>
            <person name="DePew J."/>
            <person name="Purushe J."/>
            <person name="Whelen A.C."/>
            <person name="Vinetz J.M."/>
            <person name="Sutton G.G."/>
            <person name="Nierman W.C."/>
            <person name="Fouts D.E."/>
        </authorList>
    </citation>
    <scope>NUCLEOTIDE SEQUENCE [LARGE SCALE GENOMIC DNA]</scope>
    <source>
        <strain evidence="1 2">2007001578</strain>
    </source>
</reference>
<gene>
    <name evidence="1" type="ORF">LEP1GSC035_2129</name>
</gene>
<name>A0ABP2TF53_9LEPT</name>
<organism evidence="1 2">
    <name type="scientific">Leptospira noguchii str. 2007001578</name>
    <dbReference type="NCBI Taxonomy" id="1049974"/>
    <lineage>
        <taxon>Bacteria</taxon>
        <taxon>Pseudomonadati</taxon>
        <taxon>Spirochaetota</taxon>
        <taxon>Spirochaetia</taxon>
        <taxon>Leptospirales</taxon>
        <taxon>Leptospiraceae</taxon>
        <taxon>Leptospira</taxon>
    </lineage>
</organism>
<evidence type="ECO:0000313" key="1">
    <source>
        <dbReference type="EMBL" id="EMN02829.1"/>
    </source>
</evidence>
<protein>
    <submittedName>
        <fullName evidence="1">Uncharacterized protein</fullName>
    </submittedName>
</protein>
<evidence type="ECO:0000313" key="2">
    <source>
        <dbReference type="Proteomes" id="UP000012099"/>
    </source>
</evidence>
<comment type="caution">
    <text evidence="1">The sequence shown here is derived from an EMBL/GenBank/DDBJ whole genome shotgun (WGS) entry which is preliminary data.</text>
</comment>